<keyword evidence="5" id="KW-1185">Reference proteome</keyword>
<keyword evidence="1" id="KW-0479">Metal-binding</keyword>
<evidence type="ECO:0008006" key="6">
    <source>
        <dbReference type="Google" id="ProtNLM"/>
    </source>
</evidence>
<dbReference type="Gramene" id="ERN19624">
    <property type="protein sequence ID" value="ERN19624"/>
    <property type="gene ID" value="AMTR_s00062p00138320"/>
</dbReference>
<accession>U5DAT1</accession>
<dbReference type="HOGENOM" id="CLU_1405792_0_0_1"/>
<organism evidence="4 5">
    <name type="scientific">Amborella trichopoda</name>
    <dbReference type="NCBI Taxonomy" id="13333"/>
    <lineage>
        <taxon>Eukaryota</taxon>
        <taxon>Viridiplantae</taxon>
        <taxon>Streptophyta</taxon>
        <taxon>Embryophyta</taxon>
        <taxon>Tracheophyta</taxon>
        <taxon>Spermatophyta</taxon>
        <taxon>Magnoliopsida</taxon>
        <taxon>Amborellales</taxon>
        <taxon>Amborellaceae</taxon>
        <taxon>Amborella</taxon>
    </lineage>
</organism>
<dbReference type="eggNOG" id="KOG0157">
    <property type="taxonomic scope" value="Eukaryota"/>
</dbReference>
<evidence type="ECO:0000313" key="4">
    <source>
        <dbReference type="EMBL" id="ERN19624.1"/>
    </source>
</evidence>
<dbReference type="GO" id="GO:0020037">
    <property type="term" value="F:heme binding"/>
    <property type="evidence" value="ECO:0007669"/>
    <property type="project" value="InterPro"/>
</dbReference>
<feature type="non-terminal residue" evidence="4">
    <location>
        <position position="194"/>
    </location>
</feature>
<gene>
    <name evidence="4" type="ORF">AMTR_s00062p00138320</name>
</gene>
<dbReference type="EMBL" id="KI392068">
    <property type="protein sequence ID" value="ERN19624.1"/>
    <property type="molecule type" value="Genomic_DNA"/>
</dbReference>
<keyword evidence="2" id="KW-0408">Iron</keyword>
<proteinExistence type="predicted"/>
<dbReference type="GO" id="GO:0016705">
    <property type="term" value="F:oxidoreductase activity, acting on paired donors, with incorporation or reduction of molecular oxygen"/>
    <property type="evidence" value="ECO:0007669"/>
    <property type="project" value="InterPro"/>
</dbReference>
<dbReference type="OMA" id="SFTHCEK"/>
<reference evidence="5" key="1">
    <citation type="journal article" date="2013" name="Science">
        <title>The Amborella genome and the evolution of flowering plants.</title>
        <authorList>
            <consortium name="Amborella Genome Project"/>
        </authorList>
    </citation>
    <scope>NUCLEOTIDE SEQUENCE [LARGE SCALE GENOMIC DNA]</scope>
</reference>
<dbReference type="PANTHER" id="PTHR24286:SF217">
    <property type="entry name" value="OS07G0520300 PROTEIN"/>
    <property type="match status" value="1"/>
</dbReference>
<evidence type="ECO:0000256" key="3">
    <source>
        <dbReference type="SAM" id="SignalP"/>
    </source>
</evidence>
<feature type="chain" id="PRO_5004658695" description="Cytochrome P450" evidence="3">
    <location>
        <begin position="24"/>
        <end position="194"/>
    </location>
</feature>
<dbReference type="AlphaFoldDB" id="U5DAT1"/>
<evidence type="ECO:0000256" key="1">
    <source>
        <dbReference type="ARBA" id="ARBA00022723"/>
    </source>
</evidence>
<evidence type="ECO:0000313" key="5">
    <source>
        <dbReference type="Proteomes" id="UP000017836"/>
    </source>
</evidence>
<protein>
    <recommendedName>
        <fullName evidence="6">Cytochrome P450</fullName>
    </recommendedName>
</protein>
<dbReference type="InterPro" id="IPR036396">
    <property type="entry name" value="Cyt_P450_sf"/>
</dbReference>
<dbReference type="PANTHER" id="PTHR24286">
    <property type="entry name" value="CYTOCHROME P450 26"/>
    <property type="match status" value="1"/>
</dbReference>
<evidence type="ECO:0000256" key="2">
    <source>
        <dbReference type="ARBA" id="ARBA00023004"/>
    </source>
</evidence>
<dbReference type="SUPFAM" id="SSF48264">
    <property type="entry name" value="Cytochrome P450"/>
    <property type="match status" value="1"/>
</dbReference>
<dbReference type="GO" id="GO:0004497">
    <property type="term" value="F:monooxygenase activity"/>
    <property type="evidence" value="ECO:0007669"/>
    <property type="project" value="InterPro"/>
</dbReference>
<dbReference type="Gene3D" id="1.10.630.10">
    <property type="entry name" value="Cytochrome P450"/>
    <property type="match status" value="1"/>
</dbReference>
<dbReference type="GO" id="GO:0005506">
    <property type="term" value="F:iron ion binding"/>
    <property type="evidence" value="ECO:0007669"/>
    <property type="project" value="InterPro"/>
</dbReference>
<feature type="signal peptide" evidence="3">
    <location>
        <begin position="1"/>
        <end position="23"/>
    </location>
</feature>
<name>U5DAT1_AMBTC</name>
<keyword evidence="3" id="KW-0732">Signal</keyword>
<sequence>MDASIFLSLLLLASLPLLSFTHCEKKVTLFGCLTVVLSGPSANKFIFTAKDDTFINQQPRSIQRILGERTLLDVSGEDHKRLRNALRVFLRPEVLKEDVGKMEKEVAPLMKRLTFEIMCTLIIGVEAGSEPLQRDLILSLVSIKDEDGAGTLSEEIIDNVILVMVAGHDTSSILMTLLVRLLATDPLLYAGVYN</sequence>
<dbReference type="STRING" id="13333.U5DAT1"/>
<dbReference type="Proteomes" id="UP000017836">
    <property type="component" value="Unassembled WGS sequence"/>
</dbReference>